<keyword evidence="2" id="KW-0813">Transport</keyword>
<evidence type="ECO:0000256" key="2">
    <source>
        <dbReference type="ARBA" id="ARBA00022448"/>
    </source>
</evidence>
<dbReference type="GO" id="GO:0034755">
    <property type="term" value="P:iron ion transmembrane transport"/>
    <property type="evidence" value="ECO:0007669"/>
    <property type="project" value="TreeGrafter"/>
</dbReference>
<feature type="transmembrane region" description="Helical" evidence="7">
    <location>
        <begin position="403"/>
        <end position="424"/>
    </location>
</feature>
<dbReference type="RefSeq" id="WP_183496955.1">
    <property type="nucleotide sequence ID" value="NZ_JACIFF010000009.1"/>
</dbReference>
<keyword evidence="4" id="KW-0769">Symport</keyword>
<dbReference type="EMBL" id="JACIFF010000009">
    <property type="protein sequence ID" value="MBB4080729.1"/>
    <property type="molecule type" value="Genomic_DNA"/>
</dbReference>
<sequence>MNHENGPANDHPTTKKSAGQKLLAFLLAFGPGIFAIGYTIGTGSVTSMIVAGNSFGMDLLWVLFFSCIFTGVLIYVSGSYYLFTGETALYAVRKHLPMGKALAIAIIVAVGIGQWNSLIGILGITSNVIFEILVINFPGLAEQQYWVVLGLAILVIGIFYLLLIKGSYSLFEKVLALFVSMMGLSFVFTLLFVFPLPSDIVRGLIPKIPQVEGAGILIAAFVGTTMAAATFLSRPLFIQGKGWTMDDFRTQKNDSIIAALLIFTISGSIMAVASGSLYGQGKEITTVLDMSGALEPSVGKFAVSIFFAGTLSAGLSSIFPCLMIVPLMLGDYNSGQLDVNSTRFKLITGVASILALSVPVFGFNPIQGQIFTQVFNVFALPLVVFCFLFLWNRKNAGLPANRLVTNIVMVGAFVFSLIILWNGLSDIF</sequence>
<feature type="transmembrane region" description="Helical" evidence="7">
    <location>
        <begin position="370"/>
        <end position="391"/>
    </location>
</feature>
<protein>
    <submittedName>
        <fullName evidence="8">Mn2+/Fe2+ NRAMP family transporter</fullName>
    </submittedName>
</protein>
<dbReference type="AlphaFoldDB" id="A0A840EFZ2"/>
<feature type="transmembrane region" description="Helical" evidence="7">
    <location>
        <begin position="22"/>
        <end position="40"/>
    </location>
</feature>
<proteinExistence type="predicted"/>
<keyword evidence="9" id="KW-1185">Reference proteome</keyword>
<dbReference type="GO" id="GO:0005886">
    <property type="term" value="C:plasma membrane"/>
    <property type="evidence" value="ECO:0007669"/>
    <property type="project" value="TreeGrafter"/>
</dbReference>
<feature type="transmembrane region" description="Helical" evidence="7">
    <location>
        <begin position="346"/>
        <end position="364"/>
    </location>
</feature>
<dbReference type="GO" id="GO:0015293">
    <property type="term" value="F:symporter activity"/>
    <property type="evidence" value="ECO:0007669"/>
    <property type="project" value="UniProtKB-KW"/>
</dbReference>
<feature type="transmembrane region" description="Helical" evidence="7">
    <location>
        <begin position="214"/>
        <end position="237"/>
    </location>
</feature>
<comment type="caution">
    <text evidence="8">The sequence shown here is derived from an EMBL/GenBank/DDBJ whole genome shotgun (WGS) entry which is preliminary data.</text>
</comment>
<dbReference type="GO" id="GO:0005384">
    <property type="term" value="F:manganese ion transmembrane transporter activity"/>
    <property type="evidence" value="ECO:0007669"/>
    <property type="project" value="TreeGrafter"/>
</dbReference>
<keyword evidence="6 7" id="KW-0472">Membrane</keyword>
<evidence type="ECO:0000256" key="4">
    <source>
        <dbReference type="ARBA" id="ARBA00022847"/>
    </source>
</evidence>
<dbReference type="GO" id="GO:0015086">
    <property type="term" value="F:cadmium ion transmembrane transporter activity"/>
    <property type="evidence" value="ECO:0007669"/>
    <property type="project" value="TreeGrafter"/>
</dbReference>
<feature type="transmembrane region" description="Helical" evidence="7">
    <location>
        <begin position="175"/>
        <end position="194"/>
    </location>
</feature>
<name>A0A840EFZ2_9BACT</name>
<dbReference type="PANTHER" id="PTHR11706">
    <property type="entry name" value="SOLUTE CARRIER PROTEIN FAMILY 11 MEMBER"/>
    <property type="match status" value="1"/>
</dbReference>
<evidence type="ECO:0000313" key="8">
    <source>
        <dbReference type="EMBL" id="MBB4080729.1"/>
    </source>
</evidence>
<reference evidence="8 9" key="1">
    <citation type="submission" date="2020-08" db="EMBL/GenBank/DDBJ databases">
        <title>Genomic Encyclopedia of Type Strains, Phase IV (KMG-IV): sequencing the most valuable type-strain genomes for metagenomic binning, comparative biology and taxonomic classification.</title>
        <authorList>
            <person name="Goeker M."/>
        </authorList>
    </citation>
    <scope>NUCLEOTIDE SEQUENCE [LARGE SCALE GENOMIC DNA]</scope>
    <source>
        <strain evidence="8 9">DSM 105137</strain>
    </source>
</reference>
<keyword evidence="5 7" id="KW-1133">Transmembrane helix</keyword>
<evidence type="ECO:0000256" key="3">
    <source>
        <dbReference type="ARBA" id="ARBA00022692"/>
    </source>
</evidence>
<feature type="transmembrane region" description="Helical" evidence="7">
    <location>
        <begin position="60"/>
        <end position="82"/>
    </location>
</feature>
<keyword evidence="3 7" id="KW-0812">Transmembrane</keyword>
<dbReference type="PANTHER" id="PTHR11706:SF33">
    <property type="entry name" value="NATURAL RESISTANCE-ASSOCIATED MACROPHAGE PROTEIN 2"/>
    <property type="match status" value="1"/>
</dbReference>
<comment type="subcellular location">
    <subcellularLocation>
        <location evidence="1">Membrane</location>
        <topology evidence="1">Multi-pass membrane protein</topology>
    </subcellularLocation>
</comment>
<evidence type="ECO:0000256" key="7">
    <source>
        <dbReference type="SAM" id="Phobius"/>
    </source>
</evidence>
<dbReference type="Pfam" id="PF01566">
    <property type="entry name" value="Nramp"/>
    <property type="match status" value="1"/>
</dbReference>
<feature type="transmembrane region" description="Helical" evidence="7">
    <location>
        <begin position="102"/>
        <end position="124"/>
    </location>
</feature>
<evidence type="ECO:0000256" key="6">
    <source>
        <dbReference type="ARBA" id="ARBA00023136"/>
    </source>
</evidence>
<organism evidence="8 9">
    <name type="scientific">Neolewinella aquimaris</name>
    <dbReference type="NCBI Taxonomy" id="1835722"/>
    <lineage>
        <taxon>Bacteria</taxon>
        <taxon>Pseudomonadati</taxon>
        <taxon>Bacteroidota</taxon>
        <taxon>Saprospiria</taxon>
        <taxon>Saprospirales</taxon>
        <taxon>Lewinellaceae</taxon>
        <taxon>Neolewinella</taxon>
    </lineage>
</organism>
<evidence type="ECO:0000256" key="1">
    <source>
        <dbReference type="ARBA" id="ARBA00004141"/>
    </source>
</evidence>
<evidence type="ECO:0000313" key="9">
    <source>
        <dbReference type="Proteomes" id="UP000576209"/>
    </source>
</evidence>
<feature type="transmembrane region" description="Helical" evidence="7">
    <location>
        <begin position="301"/>
        <end position="325"/>
    </location>
</feature>
<feature type="transmembrane region" description="Helical" evidence="7">
    <location>
        <begin position="144"/>
        <end position="163"/>
    </location>
</feature>
<dbReference type="Proteomes" id="UP000576209">
    <property type="component" value="Unassembled WGS sequence"/>
</dbReference>
<accession>A0A840EFZ2</accession>
<gene>
    <name evidence="8" type="ORF">GGR28_003364</name>
</gene>
<feature type="transmembrane region" description="Helical" evidence="7">
    <location>
        <begin position="257"/>
        <end position="281"/>
    </location>
</feature>
<evidence type="ECO:0000256" key="5">
    <source>
        <dbReference type="ARBA" id="ARBA00022989"/>
    </source>
</evidence>
<dbReference type="InterPro" id="IPR001046">
    <property type="entry name" value="NRAMP_fam"/>
</dbReference>